<keyword evidence="2" id="KW-1185">Reference proteome</keyword>
<accession>F5ZCP4</accession>
<sequence length="34" mass="3778">MKYNKQIMALAAARWDANTCAASPLCPTQLRRLA</sequence>
<name>F5ZCP4_ALTNA</name>
<organism evidence="1 2">
    <name type="scientific">Alteromonas naphthalenivorans</name>
    <dbReference type="NCBI Taxonomy" id="715451"/>
    <lineage>
        <taxon>Bacteria</taxon>
        <taxon>Pseudomonadati</taxon>
        <taxon>Pseudomonadota</taxon>
        <taxon>Gammaproteobacteria</taxon>
        <taxon>Alteromonadales</taxon>
        <taxon>Alteromonadaceae</taxon>
        <taxon>Alteromonas/Salinimonas group</taxon>
        <taxon>Alteromonas</taxon>
    </lineage>
</organism>
<dbReference type="AlphaFoldDB" id="F5ZCP4"/>
<dbReference type="Proteomes" id="UP000000683">
    <property type="component" value="Chromosome"/>
</dbReference>
<evidence type="ECO:0000313" key="2">
    <source>
        <dbReference type="Proteomes" id="UP000000683"/>
    </source>
</evidence>
<dbReference type="EMBL" id="CP002339">
    <property type="protein sequence ID" value="AEF02793.1"/>
    <property type="molecule type" value="Genomic_DNA"/>
</dbReference>
<protein>
    <submittedName>
        <fullName evidence="1">Uncharacterized protein</fullName>
    </submittedName>
</protein>
<dbReference type="HOGENOM" id="CLU_3371652_0_0_6"/>
<reference evidence="1 2" key="1">
    <citation type="journal article" date="2011" name="J. Bacteriol.">
        <title>Complete genome sequence of the polycyclic aromatic hydrocarbon-degrading bacterium Alteromonas sp. strain SN2.</title>
        <authorList>
            <person name="Jin H.M."/>
            <person name="Jeong H."/>
            <person name="Moon E.J."/>
            <person name="Math R.K."/>
            <person name="Lee K."/>
            <person name="Kim H.J."/>
            <person name="Jeon C.O."/>
            <person name="Oh T.K."/>
            <person name="Kim J.F."/>
        </authorList>
    </citation>
    <scope>NUCLEOTIDE SEQUENCE [LARGE SCALE GENOMIC DNA]</scope>
    <source>
        <strain evidence="2">JCM 17741 / KACC 18427 / KCTC 11700BP / SN2</strain>
    </source>
</reference>
<evidence type="ECO:0000313" key="1">
    <source>
        <dbReference type="EMBL" id="AEF02793.1"/>
    </source>
</evidence>
<dbReference type="KEGG" id="alt:ambt_06280"/>
<gene>
    <name evidence="1" type="ordered locus">ambt_06280</name>
</gene>
<proteinExistence type="predicted"/>